<name>A0AAV4PQ72_CAEEX</name>
<keyword evidence="3" id="KW-1185">Reference proteome</keyword>
<organism evidence="2 3">
    <name type="scientific">Caerostris extrusa</name>
    <name type="common">Bark spider</name>
    <name type="synonym">Caerostris bankana</name>
    <dbReference type="NCBI Taxonomy" id="172846"/>
    <lineage>
        <taxon>Eukaryota</taxon>
        <taxon>Metazoa</taxon>
        <taxon>Ecdysozoa</taxon>
        <taxon>Arthropoda</taxon>
        <taxon>Chelicerata</taxon>
        <taxon>Arachnida</taxon>
        <taxon>Araneae</taxon>
        <taxon>Araneomorphae</taxon>
        <taxon>Entelegynae</taxon>
        <taxon>Araneoidea</taxon>
        <taxon>Araneidae</taxon>
        <taxon>Caerostris</taxon>
    </lineage>
</organism>
<dbReference type="Proteomes" id="UP001054945">
    <property type="component" value="Unassembled WGS sequence"/>
</dbReference>
<comment type="caution">
    <text evidence="2">The sequence shown here is derived from an EMBL/GenBank/DDBJ whole genome shotgun (WGS) entry which is preliminary data.</text>
</comment>
<evidence type="ECO:0000313" key="2">
    <source>
        <dbReference type="EMBL" id="GIX98060.1"/>
    </source>
</evidence>
<proteinExistence type="predicted"/>
<reference evidence="2 3" key="1">
    <citation type="submission" date="2021-06" db="EMBL/GenBank/DDBJ databases">
        <title>Caerostris extrusa draft genome.</title>
        <authorList>
            <person name="Kono N."/>
            <person name="Arakawa K."/>
        </authorList>
    </citation>
    <scope>NUCLEOTIDE SEQUENCE [LARGE SCALE GENOMIC DNA]</scope>
</reference>
<gene>
    <name evidence="2" type="ORF">CEXT_801431</name>
</gene>
<accession>A0AAV4PQ72</accession>
<evidence type="ECO:0000313" key="3">
    <source>
        <dbReference type="Proteomes" id="UP001054945"/>
    </source>
</evidence>
<evidence type="ECO:0000256" key="1">
    <source>
        <dbReference type="SAM" id="Phobius"/>
    </source>
</evidence>
<keyword evidence="1" id="KW-0812">Transmembrane</keyword>
<dbReference type="EMBL" id="BPLR01004853">
    <property type="protein sequence ID" value="GIX98060.1"/>
    <property type="molecule type" value="Genomic_DNA"/>
</dbReference>
<protein>
    <recommendedName>
        <fullName evidence="4">Voltage-gated sodium channel</fullName>
    </recommendedName>
</protein>
<feature type="non-terminal residue" evidence="2">
    <location>
        <position position="1"/>
    </location>
</feature>
<sequence length="74" mass="8550">CGAIIRELIGDVGPAIAFVQINFLLMILLMQFLECRVFRSLPCFSYFVSIFDDVFDFFGDLFPWMVEVSLRAFV</sequence>
<dbReference type="AlphaFoldDB" id="A0AAV4PQ72"/>
<evidence type="ECO:0008006" key="4">
    <source>
        <dbReference type="Google" id="ProtNLM"/>
    </source>
</evidence>
<keyword evidence="1" id="KW-0472">Membrane</keyword>
<keyword evidence="1" id="KW-1133">Transmembrane helix</keyword>
<feature type="transmembrane region" description="Helical" evidence="1">
    <location>
        <begin position="12"/>
        <end position="33"/>
    </location>
</feature>